<evidence type="ECO:0000256" key="1">
    <source>
        <dbReference type="ARBA" id="ARBA00004127"/>
    </source>
</evidence>
<dbReference type="FunFam" id="1.20.1640.10:FF:000008">
    <property type="entry name" value="NPC intracellular cholesterol transporter 1"/>
    <property type="match status" value="1"/>
</dbReference>
<dbReference type="Proteomes" id="UP000092445">
    <property type="component" value="Unassembled WGS sequence"/>
</dbReference>
<evidence type="ECO:0000256" key="13">
    <source>
        <dbReference type="ARBA" id="ARBA00023180"/>
    </source>
</evidence>
<dbReference type="SUPFAM" id="SSF82866">
    <property type="entry name" value="Multidrug efflux transporter AcrB transmembrane domain"/>
    <property type="match status" value="2"/>
</dbReference>
<keyword evidence="3" id="KW-0813">Transport</keyword>
<keyword evidence="10 17" id="KW-0472">Membrane</keyword>
<feature type="transmembrane region" description="Helical" evidence="17">
    <location>
        <begin position="723"/>
        <end position="745"/>
    </location>
</feature>
<keyword evidence="13" id="KW-0325">Glycoprotein</keyword>
<dbReference type="NCBIfam" id="TIGR00917">
    <property type="entry name" value="2A060601"/>
    <property type="match status" value="1"/>
</dbReference>
<dbReference type="GO" id="GO:0012505">
    <property type="term" value="C:endomembrane system"/>
    <property type="evidence" value="ECO:0007669"/>
    <property type="project" value="UniProtKB-SubCell"/>
</dbReference>
<feature type="transmembrane region" description="Helical" evidence="17">
    <location>
        <begin position="1171"/>
        <end position="1191"/>
    </location>
</feature>
<dbReference type="VEuPathDB" id="VectorBase:GPAI045649"/>
<organism evidence="19 20">
    <name type="scientific">Glossina pallidipes</name>
    <name type="common">Tsetse fly</name>
    <dbReference type="NCBI Taxonomy" id="7398"/>
    <lineage>
        <taxon>Eukaryota</taxon>
        <taxon>Metazoa</taxon>
        <taxon>Ecdysozoa</taxon>
        <taxon>Arthropoda</taxon>
        <taxon>Hexapoda</taxon>
        <taxon>Insecta</taxon>
        <taxon>Pterygota</taxon>
        <taxon>Neoptera</taxon>
        <taxon>Endopterygota</taxon>
        <taxon>Diptera</taxon>
        <taxon>Brachycera</taxon>
        <taxon>Muscomorpha</taxon>
        <taxon>Hippoboscoidea</taxon>
        <taxon>Glossinidae</taxon>
        <taxon>Glossina</taxon>
    </lineage>
</organism>
<evidence type="ECO:0000313" key="20">
    <source>
        <dbReference type="Proteomes" id="UP000092445"/>
    </source>
</evidence>
<reference evidence="20" key="1">
    <citation type="submission" date="2014-03" db="EMBL/GenBank/DDBJ databases">
        <authorList>
            <person name="Aksoy S."/>
            <person name="Warren W."/>
            <person name="Wilson R.K."/>
        </authorList>
    </citation>
    <scope>NUCLEOTIDE SEQUENCE [LARGE SCALE GENOMIC DNA]</scope>
    <source>
        <strain evidence="20">IAEA</strain>
    </source>
</reference>
<evidence type="ECO:0000256" key="12">
    <source>
        <dbReference type="ARBA" id="ARBA00023166"/>
    </source>
</evidence>
<evidence type="ECO:0000256" key="2">
    <source>
        <dbReference type="ARBA" id="ARBA00005585"/>
    </source>
</evidence>
<dbReference type="PANTHER" id="PTHR45727:SF2">
    <property type="entry name" value="NPC INTRACELLULAR CHOLESTEROL TRANSPORTER 1"/>
    <property type="match status" value="1"/>
</dbReference>
<dbReference type="PROSITE" id="PS50156">
    <property type="entry name" value="SSD"/>
    <property type="match status" value="1"/>
</dbReference>
<keyword evidence="11" id="KW-1015">Disulfide bond</keyword>
<dbReference type="GO" id="GO:0005319">
    <property type="term" value="F:lipid transporter activity"/>
    <property type="evidence" value="ECO:0007669"/>
    <property type="project" value="InterPro"/>
</dbReference>
<evidence type="ECO:0000256" key="3">
    <source>
        <dbReference type="ARBA" id="ARBA00022448"/>
    </source>
</evidence>
<evidence type="ECO:0000256" key="6">
    <source>
        <dbReference type="ARBA" id="ARBA00022729"/>
    </source>
</evidence>
<feature type="domain" description="SSD" evidence="18">
    <location>
        <begin position="659"/>
        <end position="824"/>
    </location>
</feature>
<keyword evidence="4" id="KW-0153">Cholesterol metabolism</keyword>
<feature type="transmembrane region" description="Helical" evidence="17">
    <location>
        <begin position="264"/>
        <end position="287"/>
    </location>
</feature>
<reference evidence="19" key="2">
    <citation type="submission" date="2020-05" db="UniProtKB">
        <authorList>
            <consortium name="EnsemblMetazoa"/>
        </authorList>
    </citation>
    <scope>IDENTIFICATION</scope>
    <source>
        <strain evidence="19">IAEA</strain>
    </source>
</reference>
<dbReference type="GO" id="GO:0008203">
    <property type="term" value="P:cholesterol metabolic process"/>
    <property type="evidence" value="ECO:0007669"/>
    <property type="project" value="UniProtKB-KW"/>
</dbReference>
<proteinExistence type="inferred from homology"/>
<feature type="transmembrane region" description="Helical" evidence="17">
    <location>
        <begin position="1145"/>
        <end position="1164"/>
    </location>
</feature>
<evidence type="ECO:0000256" key="4">
    <source>
        <dbReference type="ARBA" id="ARBA00022548"/>
    </source>
</evidence>
<dbReference type="InterPro" id="IPR000731">
    <property type="entry name" value="SSD"/>
</dbReference>
<keyword evidence="20" id="KW-1185">Reference proteome</keyword>
<comment type="similarity">
    <text evidence="2">Belongs to the patched family.</text>
</comment>
<keyword evidence="7 17" id="KW-1133">Transmembrane helix</keyword>
<feature type="transmembrane region" description="Helical" evidence="17">
    <location>
        <begin position="1197"/>
        <end position="1219"/>
    </location>
</feature>
<dbReference type="PANTHER" id="PTHR45727">
    <property type="entry name" value="NPC INTRACELLULAR CHOLESTEROL TRANSPORTER 1"/>
    <property type="match status" value="1"/>
</dbReference>
<dbReference type="GO" id="GO:0030299">
    <property type="term" value="P:intestinal cholesterol absorption"/>
    <property type="evidence" value="ECO:0007669"/>
    <property type="project" value="TreeGrafter"/>
</dbReference>
<dbReference type="FunFam" id="1.20.1640.10:FF:000010">
    <property type="entry name" value="NPC intracellular cholesterol transporter 1"/>
    <property type="match status" value="1"/>
</dbReference>
<feature type="transmembrane region" description="Helical" evidence="17">
    <location>
        <begin position="693"/>
        <end position="717"/>
    </location>
</feature>
<keyword evidence="6" id="KW-0732">Signal</keyword>
<feature type="compositionally biased region" description="Polar residues" evidence="16">
    <location>
        <begin position="329"/>
        <end position="338"/>
    </location>
</feature>
<dbReference type="Pfam" id="PF12349">
    <property type="entry name" value="Sterol-sensing"/>
    <property type="match status" value="1"/>
</dbReference>
<dbReference type="InterPro" id="IPR053958">
    <property type="entry name" value="HMGCR/SNAP/NPC1-like_SSD"/>
</dbReference>
<feature type="transmembrane region" description="Helical" evidence="17">
    <location>
        <begin position="385"/>
        <end position="404"/>
    </location>
</feature>
<keyword evidence="8" id="KW-0445">Lipid transport</keyword>
<feature type="transmembrane region" description="Helical" evidence="17">
    <location>
        <begin position="1240"/>
        <end position="1262"/>
    </location>
</feature>
<feature type="compositionally biased region" description="Low complexity" evidence="16">
    <location>
        <begin position="1409"/>
        <end position="1420"/>
    </location>
</feature>
<comment type="catalytic activity">
    <reaction evidence="15">
        <text>cholesterol(in) = cholesterol(out)</text>
        <dbReference type="Rhea" id="RHEA:39747"/>
        <dbReference type="ChEBI" id="CHEBI:16113"/>
    </reaction>
</comment>
<dbReference type="GO" id="GO:0005886">
    <property type="term" value="C:plasma membrane"/>
    <property type="evidence" value="ECO:0007669"/>
    <property type="project" value="TreeGrafter"/>
</dbReference>
<evidence type="ECO:0000256" key="8">
    <source>
        <dbReference type="ARBA" id="ARBA00023055"/>
    </source>
</evidence>
<evidence type="ECO:0000256" key="17">
    <source>
        <dbReference type="SAM" id="Phobius"/>
    </source>
</evidence>
<feature type="transmembrane region" description="Helical" evidence="17">
    <location>
        <begin position="874"/>
        <end position="894"/>
    </location>
</feature>
<dbReference type="GO" id="GO:0042632">
    <property type="term" value="P:cholesterol homeostasis"/>
    <property type="evidence" value="ECO:0007669"/>
    <property type="project" value="TreeGrafter"/>
</dbReference>
<feature type="transmembrane region" description="Helical" evidence="17">
    <location>
        <begin position="766"/>
        <end position="788"/>
    </location>
</feature>
<feature type="region of interest" description="Disordered" evidence="16">
    <location>
        <begin position="1361"/>
        <end position="1391"/>
    </location>
</feature>
<evidence type="ECO:0000256" key="9">
    <source>
        <dbReference type="ARBA" id="ARBA00023098"/>
    </source>
</evidence>
<dbReference type="GO" id="GO:0030301">
    <property type="term" value="P:cholesterol transport"/>
    <property type="evidence" value="ECO:0007669"/>
    <property type="project" value="UniProtKB-ARBA"/>
</dbReference>
<dbReference type="STRING" id="7398.A0A1B0AH79"/>
<evidence type="ECO:0000313" key="19">
    <source>
        <dbReference type="EnsemblMetazoa" id="GPAI045649-PA"/>
    </source>
</evidence>
<feature type="transmembrane region" description="Helical" evidence="17">
    <location>
        <begin position="1274"/>
        <end position="1298"/>
    </location>
</feature>
<evidence type="ECO:0000256" key="15">
    <source>
        <dbReference type="ARBA" id="ARBA00034049"/>
    </source>
</evidence>
<sequence>MEFGRLRSEMSPQYKYDFTNCVWYGVCNTDDFQRKQYCAYNSTAKPISPEGIKLLQERCGFMLENGATDFCCDGEQVNILNTNIKLAANFLDRCPSCMANLARHLCEFTCSPKQSEFMHVVTTEISKKGQLYVNNIDVHITANYTNSTYKSCSQVSVPSTGQLAMDIVCGSHMAARCSATKWFTYMGDASANIYVPFQINYIQHQNNTPSKNGYRPLDPKTVPCYKPLNDKTPACSCADCESSCPKPPPEPPTPQPLTIGGFDAFTVIMVVVFLVGTLLFLMGVCLFPSKNIDVLVGDGLDNRYTASDDGGCLADGQANNELAPEEDSPLQSKISTDGNEVDGPPHDNIDAMTTSESGYFEHLGAKTEKYLETFFTSWGKLFATYPWFTLLGGLLFVAALGYGIKFLHVTTDPVKLWASPQSRSRVEREFFDSNFQPFYRIEQIIIKAVDLPDIVHNTSNGPLHFGPVFDKQFLTDVYHLQEEIKNLGKDVENATMLKDICYAPLTSGEPGSVETTNCVVQSIWGYFQDEIDRLDDEDEDNGFEVTYLDELYACISNPYLCLAPYGGPVDPAIALGGFLKPREQLSGDTNYEKANALILTFLVRNHHDKEKLGPALEWEQRYVDFMLNYTRTRMSQHMDIAFTSERSIEDELNRESQSDVLTILVSYLIMFAYIAISLGHVQEARRAFIDSKITLGVGGVIIVLASVVSSVGVFGYIGVPATLIIVEVIPFLVLAVGVDNIFILVQTYQRDVQRPDETHEEHIGRIMGRVGPSMLLTSVSESCCFFLGGLSDMPAVKAFALYAGMALLFDFLLQITCFVSLLTLDTKRQAENRLDVCCFIRGKKTDVVPITEGLLYKFFKSVYVPFLMKKTVRVIVMIVFFGWLCSSIAIAPRIEIGLNQELSMPEDSFVLHYFQSLNRYLSIGPPVYFVLKSGLNFSESFDQNMVCSGQFCNDDSLITQIYLASRRSNKTYIARPASSWIDDFFDWSQATSCCKYRPENGGFCPHTDTTCNTCVIKRNKLQRPDEKEFGKYLPFFLQDNPDDSCAKAGHAAYGGAVRYHHSRDNDAIVDASYFMAYHSILKTSADYYLALRSARKLSANITHMIQGRLMSQGVPFEQALKVEVFPYSVFYVFYEQYLTMWPDTLQSMGISVLAIFIVTFLLMGFDIHSSLVVVITITMIVINLGGNMYYWNISLNAVSLVNLVMAVGISVEFCSHLVHSFSISTEGTREKRAADCLTKMGSSIFSGITLTKFGGILVLAFAKSQIFQVFYFRMYLGIVLIGAAHGLIFLPVLLSYIVQEYFNPIVSRITDQHGHQHSICAPMNKVKLENFRREAFKVQETSLSTSILIITSGKQVQCVMQGPRGRSSSSITTARTRSSCSPADSHTTGYHPDERILEAVTNFSPMCPSASQSSFGSISSATNLQSPPPPPGYRRIPEE</sequence>
<evidence type="ECO:0000256" key="16">
    <source>
        <dbReference type="SAM" id="MobiDB-lite"/>
    </source>
</evidence>
<keyword evidence="12" id="KW-1207">Sterol metabolism</keyword>
<evidence type="ECO:0000256" key="14">
    <source>
        <dbReference type="ARBA" id="ARBA00023221"/>
    </source>
</evidence>
<keyword evidence="5 17" id="KW-0812">Transmembrane</keyword>
<feature type="transmembrane region" description="Helical" evidence="17">
    <location>
        <begin position="660"/>
        <end position="681"/>
    </location>
</feature>
<feature type="region of interest" description="Disordered" evidence="16">
    <location>
        <begin position="1407"/>
        <end position="1439"/>
    </location>
</feature>
<feature type="region of interest" description="Disordered" evidence="16">
    <location>
        <begin position="316"/>
        <end position="344"/>
    </location>
</feature>
<dbReference type="Pfam" id="PF16414">
    <property type="entry name" value="NPC1_N"/>
    <property type="match status" value="1"/>
</dbReference>
<feature type="transmembrane region" description="Helical" evidence="17">
    <location>
        <begin position="800"/>
        <end position="824"/>
    </location>
</feature>
<comment type="subcellular location">
    <subcellularLocation>
        <location evidence="1">Endomembrane system</location>
        <topology evidence="1">Multi-pass membrane protein</topology>
    </subcellularLocation>
</comment>
<dbReference type="InterPro" id="IPR032190">
    <property type="entry name" value="NPC1_N"/>
</dbReference>
<dbReference type="InterPro" id="IPR004765">
    <property type="entry name" value="NPC1-like"/>
</dbReference>
<keyword evidence="9" id="KW-0443">Lipid metabolism</keyword>
<evidence type="ECO:0000256" key="5">
    <source>
        <dbReference type="ARBA" id="ARBA00022692"/>
    </source>
</evidence>
<protein>
    <recommendedName>
        <fullName evidence="18">SSD domain-containing protein</fullName>
    </recommendedName>
</protein>
<dbReference type="Gene3D" id="1.20.1640.10">
    <property type="entry name" value="Multidrug efflux transporter AcrB transmembrane domain"/>
    <property type="match status" value="2"/>
</dbReference>
<evidence type="ECO:0000256" key="11">
    <source>
        <dbReference type="ARBA" id="ARBA00023157"/>
    </source>
</evidence>
<feature type="compositionally biased region" description="Low complexity" evidence="16">
    <location>
        <begin position="1366"/>
        <end position="1381"/>
    </location>
</feature>
<name>A0A1B0AH79_GLOPL</name>
<dbReference type="Pfam" id="PF22314">
    <property type="entry name" value="NPC1_MLD"/>
    <property type="match status" value="1"/>
</dbReference>
<accession>A0A1B0AH79</accession>
<dbReference type="GO" id="GO:0015485">
    <property type="term" value="F:cholesterol binding"/>
    <property type="evidence" value="ECO:0007669"/>
    <property type="project" value="TreeGrafter"/>
</dbReference>
<evidence type="ECO:0000256" key="7">
    <source>
        <dbReference type="ARBA" id="ARBA00022989"/>
    </source>
</evidence>
<evidence type="ECO:0000259" key="18">
    <source>
        <dbReference type="PROSITE" id="PS50156"/>
    </source>
</evidence>
<keyword evidence="14" id="KW-0753">Steroid metabolism</keyword>
<dbReference type="InterPro" id="IPR053956">
    <property type="entry name" value="NPC1_MLD"/>
</dbReference>
<dbReference type="EnsemblMetazoa" id="GPAI045649-RA">
    <property type="protein sequence ID" value="GPAI045649-PA"/>
    <property type="gene ID" value="GPAI045649"/>
</dbReference>
<evidence type="ECO:0000256" key="10">
    <source>
        <dbReference type="ARBA" id="ARBA00023136"/>
    </source>
</evidence>